<dbReference type="Proteomes" id="UP000241514">
    <property type="component" value="Unassembled WGS sequence"/>
</dbReference>
<dbReference type="Pfam" id="PF04317">
    <property type="entry name" value="DUF463"/>
    <property type="match status" value="1"/>
</dbReference>
<dbReference type="PANTHER" id="PTHR38605:SF1">
    <property type="entry name" value="ATPASE"/>
    <property type="match status" value="1"/>
</dbReference>
<feature type="non-terminal residue" evidence="1">
    <location>
        <position position="1"/>
    </location>
</feature>
<organism evidence="1 2">
    <name type="scientific">Pseudidiomarina aestuarii</name>
    <dbReference type="NCBI Taxonomy" id="624146"/>
    <lineage>
        <taxon>Bacteria</taxon>
        <taxon>Pseudomonadati</taxon>
        <taxon>Pseudomonadota</taxon>
        <taxon>Gammaproteobacteria</taxon>
        <taxon>Alteromonadales</taxon>
        <taxon>Idiomarinaceae</taxon>
        <taxon>Pseudidiomarina</taxon>
    </lineage>
</organism>
<dbReference type="InterPro" id="IPR007413">
    <property type="entry name" value="YcjX-like"/>
</dbReference>
<evidence type="ECO:0000313" key="1">
    <source>
        <dbReference type="EMBL" id="PTB88193.1"/>
    </source>
</evidence>
<sequence length="249" mass="28115">LLTRLRYDVGVFWSQPGRMLLPGSLEGAPILDFFPWPGHFNDDSSTITKALEQRFERYKAEVVTPFYRDYFCRFNRQIVLVDILGAMQRGPVAFADLQLALQALLPVFHYGRNSWWQRLWRPHIERVAFVATKADSLTLSQQRTVLEWLQVLVGSAVAEVDSAVHQLQQVVAAVRATEYGHLADGREVLRGSIEGTQRAFHVDYLPAIGTELDAPIALPKLDPPHANEPGPVPHLRIDQLLEFLLGDLA</sequence>
<dbReference type="EMBL" id="PYVG01000110">
    <property type="protein sequence ID" value="PTB88193.1"/>
    <property type="molecule type" value="Genomic_DNA"/>
</dbReference>
<evidence type="ECO:0000313" key="2">
    <source>
        <dbReference type="Proteomes" id="UP000241514"/>
    </source>
</evidence>
<reference evidence="1 2" key="1">
    <citation type="submission" date="2018-03" db="EMBL/GenBank/DDBJ databases">
        <title>Cross-interface Injection: A General Nanoliter Liquid Handling Method Applied to Single Cells Genome Amplification Automated Nanoliter Liquid Handling Applied to Single Cell Multiple Displacement Amplification.</title>
        <authorList>
            <person name="Yun J."/>
            <person name="Xu P."/>
            <person name="Xu J."/>
            <person name="Dai X."/>
            <person name="Wang Y."/>
            <person name="Zheng X."/>
            <person name="Cao C."/>
            <person name="Yi Q."/>
            <person name="Zhu Y."/>
            <person name="Wang L."/>
            <person name="Dong Z."/>
            <person name="Huang Y."/>
            <person name="Huang L."/>
            <person name="Du W."/>
        </authorList>
    </citation>
    <scope>NUCLEOTIDE SEQUENCE [LARGE SCALE GENOMIC DNA]</scope>
    <source>
        <strain evidence="1 2">A9-4</strain>
    </source>
</reference>
<protein>
    <submittedName>
        <fullName evidence="1">ATPase</fullName>
    </submittedName>
</protein>
<dbReference type="AlphaFoldDB" id="A0A6N4DDU8"/>
<comment type="caution">
    <text evidence="1">The sequence shown here is derived from an EMBL/GenBank/DDBJ whole genome shotgun (WGS) entry which is preliminary data.</text>
</comment>
<accession>A0A6N4DDU8</accession>
<dbReference type="PANTHER" id="PTHR38605">
    <property type="entry name" value="ATPASE-RELATED"/>
    <property type="match status" value="1"/>
</dbReference>
<proteinExistence type="predicted"/>
<gene>
    <name evidence="1" type="ORF">C9928_06835</name>
</gene>
<name>A0A6N4DDU8_9GAMM</name>